<dbReference type="PANTHER" id="PTHR35848">
    <property type="entry name" value="OXALATE-BINDING PROTEIN"/>
    <property type="match status" value="1"/>
</dbReference>
<name>A0ABR4J6Q8_9EURO</name>
<dbReference type="SUPFAM" id="SSF51182">
    <property type="entry name" value="RmlC-like cupins"/>
    <property type="match status" value="1"/>
</dbReference>
<dbReference type="EMBL" id="JBFXLU010000213">
    <property type="protein sequence ID" value="KAL2834777.1"/>
    <property type="molecule type" value="Genomic_DNA"/>
</dbReference>
<dbReference type="Gene3D" id="2.60.120.10">
    <property type="entry name" value="Jelly Rolls"/>
    <property type="match status" value="1"/>
</dbReference>
<sequence>MPAPSTTETKPVVFSAKNIHALPVESFEDPARGEVTWRTLFTHPKTPSSDLSAGIAICPPKSGYLCSHHHAQAEIYYILEGRGVVIIDGVRYNVQKGSAVFIPGDMEHSVVNDEGEELKWLYVFPTGDFGDVVYHFMGSGRPKL</sequence>
<reference evidence="3 4" key="1">
    <citation type="submission" date="2024-07" db="EMBL/GenBank/DDBJ databases">
        <title>Section-level genome sequencing and comparative genomics of Aspergillus sections Usti and Cavernicolus.</title>
        <authorList>
            <consortium name="Lawrence Berkeley National Laboratory"/>
            <person name="Nybo J.L."/>
            <person name="Vesth T.C."/>
            <person name="Theobald S."/>
            <person name="Frisvad J.C."/>
            <person name="Larsen T.O."/>
            <person name="Kjaerboelling I."/>
            <person name="Rothschild-Mancinelli K."/>
            <person name="Lyhne E.K."/>
            <person name="Kogle M.E."/>
            <person name="Barry K."/>
            <person name="Clum A."/>
            <person name="Na H."/>
            <person name="Ledsgaard L."/>
            <person name="Lin J."/>
            <person name="Lipzen A."/>
            <person name="Kuo A."/>
            <person name="Riley R."/>
            <person name="Mondo S."/>
            <person name="Labutti K."/>
            <person name="Haridas S."/>
            <person name="Pangalinan J."/>
            <person name="Salamov A.A."/>
            <person name="Simmons B.A."/>
            <person name="Magnuson J.K."/>
            <person name="Chen J."/>
            <person name="Drula E."/>
            <person name="Henrissat B."/>
            <person name="Wiebenga A."/>
            <person name="Lubbers R.J."/>
            <person name="Gomes A.C."/>
            <person name="Makela M.R."/>
            <person name="Stajich J."/>
            <person name="Grigoriev I.V."/>
            <person name="Mortensen U.H."/>
            <person name="De Vries R.P."/>
            <person name="Baker S.E."/>
            <person name="Andersen M.R."/>
        </authorList>
    </citation>
    <scope>NUCLEOTIDE SEQUENCE [LARGE SCALE GENOMIC DNA]</scope>
    <source>
        <strain evidence="3 4">CBS 123904</strain>
    </source>
</reference>
<gene>
    <name evidence="3" type="ORF">BJY01DRAFT_238995</name>
</gene>
<keyword evidence="4" id="KW-1185">Reference proteome</keyword>
<evidence type="ECO:0000313" key="3">
    <source>
        <dbReference type="EMBL" id="KAL2834777.1"/>
    </source>
</evidence>
<evidence type="ECO:0000313" key="4">
    <source>
        <dbReference type="Proteomes" id="UP001610446"/>
    </source>
</evidence>
<dbReference type="Pfam" id="PF07883">
    <property type="entry name" value="Cupin_2"/>
    <property type="match status" value="1"/>
</dbReference>
<dbReference type="InterPro" id="IPR051610">
    <property type="entry name" value="GPI/OXD"/>
</dbReference>
<dbReference type="Proteomes" id="UP001610446">
    <property type="component" value="Unassembled WGS sequence"/>
</dbReference>
<comment type="caution">
    <text evidence="3">The sequence shown here is derived from an EMBL/GenBank/DDBJ whole genome shotgun (WGS) entry which is preliminary data.</text>
</comment>
<protein>
    <submittedName>
        <fullName evidence="3">RmlC-like cupin</fullName>
    </submittedName>
</protein>
<proteinExistence type="predicted"/>
<dbReference type="InterPro" id="IPR013096">
    <property type="entry name" value="Cupin_2"/>
</dbReference>
<feature type="domain" description="Cupin type-2" evidence="2">
    <location>
        <begin position="67"/>
        <end position="124"/>
    </location>
</feature>
<dbReference type="InterPro" id="IPR011051">
    <property type="entry name" value="RmlC_Cupin_sf"/>
</dbReference>
<organism evidence="3 4">
    <name type="scientific">Aspergillus pseudoustus</name>
    <dbReference type="NCBI Taxonomy" id="1810923"/>
    <lineage>
        <taxon>Eukaryota</taxon>
        <taxon>Fungi</taxon>
        <taxon>Dikarya</taxon>
        <taxon>Ascomycota</taxon>
        <taxon>Pezizomycotina</taxon>
        <taxon>Eurotiomycetes</taxon>
        <taxon>Eurotiomycetidae</taxon>
        <taxon>Eurotiales</taxon>
        <taxon>Aspergillaceae</taxon>
        <taxon>Aspergillus</taxon>
        <taxon>Aspergillus subgen. Nidulantes</taxon>
    </lineage>
</organism>
<evidence type="ECO:0000256" key="1">
    <source>
        <dbReference type="ARBA" id="ARBA00022723"/>
    </source>
</evidence>
<accession>A0ABR4J6Q8</accession>
<dbReference type="CDD" id="cd02208">
    <property type="entry name" value="cupin_RmlC-like"/>
    <property type="match status" value="1"/>
</dbReference>
<keyword evidence="1" id="KW-0479">Metal-binding</keyword>
<evidence type="ECO:0000259" key="2">
    <source>
        <dbReference type="Pfam" id="PF07883"/>
    </source>
</evidence>
<dbReference type="InterPro" id="IPR014710">
    <property type="entry name" value="RmlC-like_jellyroll"/>
</dbReference>
<dbReference type="PANTHER" id="PTHR35848:SF6">
    <property type="entry name" value="CUPIN TYPE-2 DOMAIN-CONTAINING PROTEIN"/>
    <property type="match status" value="1"/>
</dbReference>